<name>A0ABN7XHZ2_GIGMA</name>
<comment type="caution">
    <text evidence="1">The sequence shown here is derived from an EMBL/GenBank/DDBJ whole genome shotgun (WGS) entry which is preliminary data.</text>
</comment>
<organism evidence="1 2">
    <name type="scientific">Gigaspora margarita</name>
    <dbReference type="NCBI Taxonomy" id="4874"/>
    <lineage>
        <taxon>Eukaryota</taxon>
        <taxon>Fungi</taxon>
        <taxon>Fungi incertae sedis</taxon>
        <taxon>Mucoromycota</taxon>
        <taxon>Glomeromycotina</taxon>
        <taxon>Glomeromycetes</taxon>
        <taxon>Diversisporales</taxon>
        <taxon>Gigasporaceae</taxon>
        <taxon>Gigaspora</taxon>
    </lineage>
</organism>
<reference evidence="1 2" key="1">
    <citation type="submission" date="2021-06" db="EMBL/GenBank/DDBJ databases">
        <authorList>
            <person name="Kallberg Y."/>
            <person name="Tangrot J."/>
            <person name="Rosling A."/>
        </authorList>
    </citation>
    <scope>NUCLEOTIDE SEQUENCE [LARGE SCALE GENOMIC DNA]</scope>
    <source>
        <strain evidence="1 2">120-4 pot B 10/14</strain>
    </source>
</reference>
<proteinExistence type="predicted"/>
<keyword evidence="2" id="KW-1185">Reference proteome</keyword>
<protein>
    <submittedName>
        <fullName evidence="1">38452_t:CDS:1</fullName>
    </submittedName>
</protein>
<gene>
    <name evidence="1" type="ORF">GMARGA_LOCUS42814</name>
</gene>
<evidence type="ECO:0000313" key="2">
    <source>
        <dbReference type="Proteomes" id="UP000789901"/>
    </source>
</evidence>
<feature type="non-terminal residue" evidence="1">
    <location>
        <position position="1"/>
    </location>
</feature>
<dbReference type="Proteomes" id="UP000789901">
    <property type="component" value="Unassembled WGS sequence"/>
</dbReference>
<dbReference type="EMBL" id="CAJVQB010131853">
    <property type="protein sequence ID" value="CAG8853993.1"/>
    <property type="molecule type" value="Genomic_DNA"/>
</dbReference>
<evidence type="ECO:0000313" key="1">
    <source>
        <dbReference type="EMBL" id="CAG8853993.1"/>
    </source>
</evidence>
<feature type="non-terminal residue" evidence="1">
    <location>
        <position position="72"/>
    </location>
</feature>
<sequence length="72" mass="8306">LIEYELINTISSNNSVKKRCIQDELDYKFSENDQKVLESLLAQAFCSAGMSFNIIENEDIKAVFQKGIPWFK</sequence>
<accession>A0ABN7XHZ2</accession>